<reference evidence="7 8" key="1">
    <citation type="journal article" date="2014" name="Curr. Microbiol.">
        <title>Spirosoma radiotolerans sp. nov., a gamma-radiation-resistant bacterium isolated from gamma ray-irradiated soil.</title>
        <authorList>
            <person name="Lee J.J."/>
            <person name="Srinivasan S."/>
            <person name="Lim S."/>
            <person name="Joe M."/>
            <person name="Im S."/>
            <person name="Bae S.I."/>
            <person name="Park K.R."/>
            <person name="Han J.H."/>
            <person name="Park S.H."/>
            <person name="Joo B.M."/>
            <person name="Park S.J."/>
            <person name="Kim M.K."/>
        </authorList>
    </citation>
    <scope>NUCLEOTIDE SEQUENCE [LARGE SCALE GENOMIC DNA]</scope>
    <source>
        <strain evidence="7 8">DG5A</strain>
    </source>
</reference>
<dbReference type="STRING" id="1379870.SD10_04115"/>
<evidence type="ECO:0000256" key="2">
    <source>
        <dbReference type="ARBA" id="ARBA00022621"/>
    </source>
</evidence>
<dbReference type="AlphaFoldDB" id="A0A0E3VAM2"/>
<protein>
    <submittedName>
        <fullName evidence="7">Hemoglobin</fullName>
    </submittedName>
</protein>
<dbReference type="HOGENOM" id="CLU_003827_13_3_10"/>
<keyword evidence="3" id="KW-0479">Metal-binding</keyword>
<dbReference type="GO" id="GO:0071500">
    <property type="term" value="P:cellular response to nitrosative stress"/>
    <property type="evidence" value="ECO:0007669"/>
    <property type="project" value="TreeGrafter"/>
</dbReference>
<feature type="domain" description="Globin" evidence="6">
    <location>
        <begin position="1"/>
        <end position="135"/>
    </location>
</feature>
<accession>A0A0E3VAM2</accession>
<keyword evidence="4" id="KW-0408">Iron</keyword>
<organism evidence="7 8">
    <name type="scientific">Spirosoma radiotolerans</name>
    <dbReference type="NCBI Taxonomy" id="1379870"/>
    <lineage>
        <taxon>Bacteria</taxon>
        <taxon>Pseudomonadati</taxon>
        <taxon>Bacteroidota</taxon>
        <taxon>Cytophagia</taxon>
        <taxon>Cytophagales</taxon>
        <taxon>Cytophagaceae</taxon>
        <taxon>Spirosoma</taxon>
    </lineage>
</organism>
<dbReference type="EMBL" id="CP010429">
    <property type="protein sequence ID" value="AKD58321.1"/>
    <property type="molecule type" value="Genomic_DNA"/>
</dbReference>
<dbReference type="GO" id="GO:0046872">
    <property type="term" value="F:metal ion binding"/>
    <property type="evidence" value="ECO:0007669"/>
    <property type="project" value="UniProtKB-KW"/>
</dbReference>
<dbReference type="OrthoDB" id="9801223at2"/>
<dbReference type="Pfam" id="PF00042">
    <property type="entry name" value="Globin"/>
    <property type="match status" value="1"/>
</dbReference>
<dbReference type="InterPro" id="IPR012292">
    <property type="entry name" value="Globin/Proto"/>
</dbReference>
<dbReference type="GO" id="GO:0005344">
    <property type="term" value="F:oxygen carrier activity"/>
    <property type="evidence" value="ECO:0007669"/>
    <property type="project" value="UniProtKB-KW"/>
</dbReference>
<dbReference type="Gene3D" id="1.10.490.10">
    <property type="entry name" value="Globins"/>
    <property type="match status" value="1"/>
</dbReference>
<dbReference type="GO" id="GO:0020037">
    <property type="term" value="F:heme binding"/>
    <property type="evidence" value="ECO:0007669"/>
    <property type="project" value="InterPro"/>
</dbReference>
<evidence type="ECO:0000313" key="8">
    <source>
        <dbReference type="Proteomes" id="UP000033054"/>
    </source>
</evidence>
<dbReference type="InterPro" id="IPR009050">
    <property type="entry name" value="Globin-like_sf"/>
</dbReference>
<dbReference type="KEGG" id="srd:SD10_04115"/>
<evidence type="ECO:0000256" key="4">
    <source>
        <dbReference type="ARBA" id="ARBA00023004"/>
    </source>
</evidence>
<keyword evidence="5" id="KW-0813">Transport</keyword>
<dbReference type="PANTHER" id="PTHR43396">
    <property type="entry name" value="FLAVOHEMOPROTEIN"/>
    <property type="match status" value="1"/>
</dbReference>
<dbReference type="SUPFAM" id="SSF46458">
    <property type="entry name" value="Globin-like"/>
    <property type="match status" value="1"/>
</dbReference>
<evidence type="ECO:0000256" key="1">
    <source>
        <dbReference type="ARBA" id="ARBA00022617"/>
    </source>
</evidence>
<proteinExistence type="inferred from homology"/>
<dbReference type="Proteomes" id="UP000033054">
    <property type="component" value="Chromosome"/>
</dbReference>
<keyword evidence="2 5" id="KW-0561">Oxygen transport</keyword>
<evidence type="ECO:0000313" key="7">
    <source>
        <dbReference type="EMBL" id="AKD58321.1"/>
    </source>
</evidence>
<name>A0A0E3VAM2_9BACT</name>
<dbReference type="GO" id="GO:0071949">
    <property type="term" value="F:FAD binding"/>
    <property type="evidence" value="ECO:0007669"/>
    <property type="project" value="TreeGrafter"/>
</dbReference>
<dbReference type="GO" id="GO:0019825">
    <property type="term" value="F:oxygen binding"/>
    <property type="evidence" value="ECO:0007669"/>
    <property type="project" value="InterPro"/>
</dbReference>
<dbReference type="InterPro" id="IPR000971">
    <property type="entry name" value="Globin"/>
</dbReference>
<gene>
    <name evidence="7" type="ORF">SD10_04115</name>
</gene>
<evidence type="ECO:0000256" key="3">
    <source>
        <dbReference type="ARBA" id="ARBA00022723"/>
    </source>
</evidence>
<keyword evidence="8" id="KW-1185">Reference proteome</keyword>
<dbReference type="PATRIC" id="fig|1379870.5.peg.897"/>
<dbReference type="GO" id="GO:0046210">
    <property type="term" value="P:nitric oxide catabolic process"/>
    <property type="evidence" value="ECO:0007669"/>
    <property type="project" value="TreeGrafter"/>
</dbReference>
<dbReference type="PROSITE" id="PS01033">
    <property type="entry name" value="GLOBIN"/>
    <property type="match status" value="1"/>
</dbReference>
<dbReference type="PANTHER" id="PTHR43396:SF3">
    <property type="entry name" value="FLAVOHEMOPROTEIN"/>
    <property type="match status" value="1"/>
</dbReference>
<evidence type="ECO:0000259" key="6">
    <source>
        <dbReference type="PROSITE" id="PS01033"/>
    </source>
</evidence>
<comment type="similarity">
    <text evidence="5">Belongs to the globin family.</text>
</comment>
<evidence type="ECO:0000256" key="5">
    <source>
        <dbReference type="RuleBase" id="RU000356"/>
    </source>
</evidence>
<dbReference type="GO" id="GO:0008941">
    <property type="term" value="F:nitric oxide dioxygenase NAD(P)H activity"/>
    <property type="evidence" value="ECO:0007669"/>
    <property type="project" value="TreeGrafter"/>
</dbReference>
<keyword evidence="1 5" id="KW-0349">Heme</keyword>
<sequence>MTNQQLTLVKQSWTLLREVDPAILGDVFYGRLFFNYPNLRPLFKGPMDRQYQKFIDMLSILVARLDRPYAVEQEISQLGQSHAQYGIKPEHYEPVKDALLWTLERGLGNDWNDDVRQGWIACYDRLTRAMLGRENNL</sequence>